<comment type="caution">
    <text evidence="2">The sequence shown here is derived from an EMBL/GenBank/DDBJ whole genome shotgun (WGS) entry which is preliminary data.</text>
</comment>
<feature type="transmembrane region" description="Helical" evidence="1">
    <location>
        <begin position="394"/>
        <end position="410"/>
    </location>
</feature>
<keyword evidence="1" id="KW-1133">Transmembrane helix</keyword>
<feature type="transmembrane region" description="Helical" evidence="1">
    <location>
        <begin position="76"/>
        <end position="93"/>
    </location>
</feature>
<dbReference type="OrthoDB" id="7595044at2"/>
<dbReference type="RefSeq" id="WP_119134238.1">
    <property type="nucleotide sequence ID" value="NZ_QXXQ01000003.1"/>
</dbReference>
<proteinExistence type="predicted"/>
<protein>
    <recommendedName>
        <fullName evidence="4">O-antigen ligase domain-containing protein</fullName>
    </recommendedName>
</protein>
<feature type="transmembrane region" description="Helical" evidence="1">
    <location>
        <begin position="266"/>
        <end position="285"/>
    </location>
</feature>
<gene>
    <name evidence="2" type="ORF">D2N39_07980</name>
</gene>
<dbReference type="Proteomes" id="UP000266649">
    <property type="component" value="Unassembled WGS sequence"/>
</dbReference>
<feature type="transmembrane region" description="Helical" evidence="1">
    <location>
        <begin position="113"/>
        <end position="133"/>
    </location>
</feature>
<name>A0A398BS44_9RHOB</name>
<keyword evidence="3" id="KW-1185">Reference proteome</keyword>
<feature type="transmembrane region" description="Helical" evidence="1">
    <location>
        <begin position="366"/>
        <end position="382"/>
    </location>
</feature>
<reference evidence="2 3" key="1">
    <citation type="submission" date="2018-09" db="EMBL/GenBank/DDBJ databases">
        <title>Gemmobacter lutimaris sp. nov., a marine bacterium isolated from tidal flat.</title>
        <authorList>
            <person name="Lee D.W."/>
            <person name="Yoo Y."/>
            <person name="Kim J.-J."/>
            <person name="Kim B.S."/>
        </authorList>
    </citation>
    <scope>NUCLEOTIDE SEQUENCE [LARGE SCALE GENOMIC DNA]</scope>
    <source>
        <strain evidence="2 3">YJ-T1-11</strain>
    </source>
</reference>
<feature type="transmembrane region" description="Helical" evidence="1">
    <location>
        <begin position="145"/>
        <end position="163"/>
    </location>
</feature>
<sequence length="461" mass="50564">MLLIWPLVMVVLWRRLPPDLALIWSILGAYLILPPVIALDLPVVPDLGKDSIPPLVALAMVLFARKETIPVLPESWVGRALLVVFVLSPFATVLTNAEPMPKGRFEVIQGMRIYDSVAAVTNQAIAVLPYFLARRYLSSPESMRAILVALVAGGLAYSVPMLIETRLSPQMNVWVYGYFQHDFFQTIRFGGYRPVVFLPHGLWVAFFAMMAAMSAVTLFRVGPSDRRPMQFGVMLYLSAVLVLCKSAGPMVYAFGLGPLIVLAPRHWQVIVAAALAGMVITYPLLRGAHLVPLDQIIALAERLSPDRAYSFAFRVGNEETLLDRAALKPWFGWGGYGRNLIYDPMTGAGTSIADGAWIITLGIYGWLGYLAQFGLLVLPLLLMGREMLSRRAPVSPWVAAVCLLVAANLVDMLPNATLVPLTWMMAGAVLGHAEGLARARRAARAAAIRARWHPKAGRTVL</sequence>
<evidence type="ECO:0008006" key="4">
    <source>
        <dbReference type="Google" id="ProtNLM"/>
    </source>
</evidence>
<organism evidence="2 3">
    <name type="scientific">Gemmobacter lutimaris</name>
    <dbReference type="NCBI Taxonomy" id="2306023"/>
    <lineage>
        <taxon>Bacteria</taxon>
        <taxon>Pseudomonadati</taxon>
        <taxon>Pseudomonadota</taxon>
        <taxon>Alphaproteobacteria</taxon>
        <taxon>Rhodobacterales</taxon>
        <taxon>Paracoccaceae</taxon>
        <taxon>Gemmobacter</taxon>
    </lineage>
</organism>
<keyword evidence="1" id="KW-0472">Membrane</keyword>
<accession>A0A398BS44</accession>
<keyword evidence="1" id="KW-0812">Transmembrane</keyword>
<feature type="transmembrane region" description="Helical" evidence="1">
    <location>
        <begin position="233"/>
        <end position="254"/>
    </location>
</feature>
<evidence type="ECO:0000313" key="2">
    <source>
        <dbReference type="EMBL" id="RID92564.1"/>
    </source>
</evidence>
<dbReference type="AlphaFoldDB" id="A0A398BS44"/>
<dbReference type="EMBL" id="QXXQ01000003">
    <property type="protein sequence ID" value="RID92564.1"/>
    <property type="molecule type" value="Genomic_DNA"/>
</dbReference>
<feature type="transmembrane region" description="Helical" evidence="1">
    <location>
        <begin position="202"/>
        <end position="221"/>
    </location>
</feature>
<feature type="transmembrane region" description="Helical" evidence="1">
    <location>
        <begin position="21"/>
        <end position="41"/>
    </location>
</feature>
<evidence type="ECO:0000313" key="3">
    <source>
        <dbReference type="Proteomes" id="UP000266649"/>
    </source>
</evidence>
<evidence type="ECO:0000256" key="1">
    <source>
        <dbReference type="SAM" id="Phobius"/>
    </source>
</evidence>